<feature type="domain" description="Mycothiol-dependent maleylpyruvate isomerase metal-binding" evidence="1">
    <location>
        <begin position="7"/>
        <end position="99"/>
    </location>
</feature>
<dbReference type="SUPFAM" id="SSF109854">
    <property type="entry name" value="DinB/YfiT-like putative metalloenzymes"/>
    <property type="match status" value="1"/>
</dbReference>
<dbReference type="Gene3D" id="1.20.120.450">
    <property type="entry name" value="dinb family like domain"/>
    <property type="match status" value="1"/>
</dbReference>
<accession>A0ABV5ENY6</accession>
<dbReference type="Proteomes" id="UP001589643">
    <property type="component" value="Unassembled WGS sequence"/>
</dbReference>
<evidence type="ECO:0000313" key="2">
    <source>
        <dbReference type="EMBL" id="MFB8891674.1"/>
    </source>
</evidence>
<dbReference type="GO" id="GO:0016853">
    <property type="term" value="F:isomerase activity"/>
    <property type="evidence" value="ECO:0007669"/>
    <property type="project" value="UniProtKB-KW"/>
</dbReference>
<sequence>MLWSLIHTERQRLYDQTRSLTAEQWQSPALVGSWTLEQTIAHLAAGAEQSIAAWLRSVIAARFDFELHKERGVVTRLGASPAETLARYERAIRNRRRAAGPLMAGLGEVLIHGEEIRRPVGIPDEVPAQTAAATLQWFARHDFTEYSRSRAQGLRLIADDAATEIGEGAQVRGRALPLLVALSGRPVLPGELQGPGAAVLIDRGGADWKPQRDRARRL</sequence>
<keyword evidence="2" id="KW-0413">Isomerase</keyword>
<evidence type="ECO:0000259" key="1">
    <source>
        <dbReference type="Pfam" id="PF11716"/>
    </source>
</evidence>
<dbReference type="RefSeq" id="WP_378716370.1">
    <property type="nucleotide sequence ID" value="NZ_JBHLHV010000001.1"/>
</dbReference>
<dbReference type="InterPro" id="IPR017517">
    <property type="entry name" value="Maleyloyr_isom"/>
</dbReference>
<dbReference type="EMBL" id="JBHLHV010000001">
    <property type="protein sequence ID" value="MFB8891674.1"/>
    <property type="molecule type" value="Genomic_DNA"/>
</dbReference>
<protein>
    <submittedName>
        <fullName evidence="2">Maleylpyruvate isomerase family mycothiol-dependent enzyme</fullName>
    </submittedName>
</protein>
<organism evidence="2 3">
    <name type="scientific">Microbacterium plantarum</name>
    <dbReference type="NCBI Taxonomy" id="1816425"/>
    <lineage>
        <taxon>Bacteria</taxon>
        <taxon>Bacillati</taxon>
        <taxon>Actinomycetota</taxon>
        <taxon>Actinomycetes</taxon>
        <taxon>Micrococcales</taxon>
        <taxon>Microbacteriaceae</taxon>
        <taxon>Microbacterium</taxon>
    </lineage>
</organism>
<proteinExistence type="predicted"/>
<dbReference type="InterPro" id="IPR024344">
    <property type="entry name" value="MDMPI_metal-binding"/>
</dbReference>
<name>A0ABV5ENY6_9MICO</name>
<keyword evidence="3" id="KW-1185">Reference proteome</keyword>
<gene>
    <name evidence="2" type="ORF">AB7P39_02330</name>
</gene>
<dbReference type="InterPro" id="IPR034660">
    <property type="entry name" value="DinB/YfiT-like"/>
</dbReference>
<reference evidence="2 3" key="1">
    <citation type="submission" date="2024-08" db="EMBL/GenBank/DDBJ databases">
        <title>Heavy metals resistant antinobacteria isolated from wastewater.</title>
        <authorList>
            <person name="Roman Ponce B."/>
            <person name="Blanco Mercado M.A."/>
            <person name="Avila Aldana I.N."/>
            <person name="Morales Arrieta S."/>
        </authorList>
    </citation>
    <scope>NUCLEOTIDE SEQUENCE [LARGE SCALE GENOMIC DNA]</scope>
    <source>
        <strain evidence="3">sma-1</strain>
    </source>
</reference>
<dbReference type="NCBIfam" id="TIGR03083">
    <property type="entry name" value="maleylpyruvate isomerase family mycothiol-dependent enzyme"/>
    <property type="match status" value="1"/>
</dbReference>
<dbReference type="Pfam" id="PF11716">
    <property type="entry name" value="MDMPI_N"/>
    <property type="match status" value="1"/>
</dbReference>
<evidence type="ECO:0000313" key="3">
    <source>
        <dbReference type="Proteomes" id="UP001589643"/>
    </source>
</evidence>
<comment type="caution">
    <text evidence="2">The sequence shown here is derived from an EMBL/GenBank/DDBJ whole genome shotgun (WGS) entry which is preliminary data.</text>
</comment>